<dbReference type="InterPro" id="IPR013057">
    <property type="entry name" value="AA_transpt_TM"/>
</dbReference>
<keyword evidence="5" id="KW-0532">Neurotransmitter transport</keyword>
<evidence type="ECO:0000256" key="2">
    <source>
        <dbReference type="ARBA" id="ARBA00008066"/>
    </source>
</evidence>
<comment type="catalytic activity">
    <reaction evidence="11">
        <text>glycine(out) + n H(+)(in) = glycine(in) + n H(+)(out)</text>
        <dbReference type="Rhea" id="RHEA:70983"/>
        <dbReference type="ChEBI" id="CHEBI:15378"/>
        <dbReference type="ChEBI" id="CHEBI:57305"/>
    </reaction>
</comment>
<feature type="transmembrane region" description="Helical" evidence="18">
    <location>
        <begin position="226"/>
        <end position="247"/>
    </location>
</feature>
<evidence type="ECO:0000256" key="16">
    <source>
        <dbReference type="ARBA" id="ARBA00046163"/>
    </source>
</evidence>
<evidence type="ECO:0000256" key="11">
    <source>
        <dbReference type="ARBA" id="ARBA00035961"/>
    </source>
</evidence>
<evidence type="ECO:0000256" key="5">
    <source>
        <dbReference type="ARBA" id="ARBA00022775"/>
    </source>
</evidence>
<evidence type="ECO:0000259" key="19">
    <source>
        <dbReference type="Pfam" id="PF01490"/>
    </source>
</evidence>
<evidence type="ECO:0000256" key="3">
    <source>
        <dbReference type="ARBA" id="ARBA00022448"/>
    </source>
</evidence>
<accession>A0A3B4H9H4</accession>
<feature type="transmembrane region" description="Helical" evidence="18">
    <location>
        <begin position="117"/>
        <end position="143"/>
    </location>
</feature>
<feature type="transmembrane region" description="Helical" evidence="18">
    <location>
        <begin position="328"/>
        <end position="351"/>
    </location>
</feature>
<evidence type="ECO:0000256" key="15">
    <source>
        <dbReference type="ARBA" id="ARBA00042394"/>
    </source>
</evidence>
<comment type="subcellular location">
    <subcellularLocation>
        <location evidence="1">Cytoplasmic vesicle membrane</location>
        <topology evidence="1">Multi-pass membrane protein</topology>
    </subcellularLocation>
    <subcellularLocation>
        <location evidence="9">Presynapse</location>
    </subcellularLocation>
</comment>
<evidence type="ECO:0000313" key="20">
    <source>
        <dbReference type="Ensembl" id="ENSPNYP00000031109.1"/>
    </source>
</evidence>
<evidence type="ECO:0000256" key="7">
    <source>
        <dbReference type="ARBA" id="ARBA00023136"/>
    </source>
</evidence>
<dbReference type="Pfam" id="PF01490">
    <property type="entry name" value="Aa_trans"/>
    <property type="match status" value="1"/>
</dbReference>
<feature type="compositionally biased region" description="Basic and acidic residues" evidence="17">
    <location>
        <begin position="64"/>
        <end position="75"/>
    </location>
</feature>
<evidence type="ECO:0000256" key="1">
    <source>
        <dbReference type="ARBA" id="ARBA00004439"/>
    </source>
</evidence>
<feature type="compositionally biased region" description="Polar residues" evidence="17">
    <location>
        <begin position="78"/>
        <end position="88"/>
    </location>
</feature>
<feature type="region of interest" description="Disordered" evidence="17">
    <location>
        <begin position="64"/>
        <end position="98"/>
    </location>
</feature>
<keyword evidence="8" id="KW-0968">Cytoplasmic vesicle</keyword>
<dbReference type="AlphaFoldDB" id="A0A3B4H9H4"/>
<keyword evidence="6 18" id="KW-1133">Transmembrane helix</keyword>
<sequence>YFLINKNDLTHNGATSPLGWESPAFKETRATVISTGTKTFTITSAVSTEEPFWLENTRSYEKEKRLSEMQGEKMGSESWENQGSSQNRGNKKKSIRPSGGSMTWEAGWNITNAIQGIFVLGLPFALVQSGYVGLVLLVLSAWVCNHTGRTLVSCLYEEEMSGGSGSVSKVRVRTSYQDIMEACCKGLWPNWSGVGGLMVNVIELLMTCTLYLLVSTSLLFDSLSWVAVPRSVCSLVSLVFLLPCLLLTDLRPVSTLSLLCSLAHILISLLVMLYCLSCASSWSWSSLSLSVDPEDFLVSVGVIIFSYTSQIFLPPLEGSMEDRGQFNVMLGWTHGAACIMKTMFSLMAVLTWGPETSEVITDNLPSDLRPLVNLCLLAKAQLSYPLPFYAAAEILWKTMSQSRMFRNPNCQAVSRPALVVRGALLMTSYLLALLVPRFSLLMGLTGSVTGAAMTLILPCLFHLRLQWSRLTVKDRLIDVGILSLGVICSVSGVICSVKMDKVPENLNSISRPPNFY</sequence>
<feature type="domain" description="Amino acid transporter transmembrane" evidence="19">
    <location>
        <begin position="101"/>
        <end position="495"/>
    </location>
</feature>
<keyword evidence="4 18" id="KW-0812">Transmembrane</keyword>
<dbReference type="GO" id="GO:0030659">
    <property type="term" value="C:cytoplasmic vesicle membrane"/>
    <property type="evidence" value="ECO:0007669"/>
    <property type="project" value="UniProtKB-SubCell"/>
</dbReference>
<keyword evidence="3" id="KW-0813">Transport</keyword>
<comment type="function">
    <text evidence="16">Antiporter that exchanges vesicular protons for cytosolic 4-aminobutanoate or to a lesser extend glycine, thus allowing their secretion from nerve terminals. The transport is equally dependent on the chemical and electrical components of the proton gradient. May also transport beta-alanine. Acidification of GABAergic synaptic vesicles is a prerequisite for 4-aminobutanoate uptake.</text>
</comment>
<dbReference type="PANTHER" id="PTHR22950:SF689">
    <property type="entry name" value="VESICULAR INHIBITORY AMINO ACID TRANSPORTER"/>
    <property type="match status" value="1"/>
</dbReference>
<dbReference type="GO" id="GO:0005774">
    <property type="term" value="C:vacuolar membrane"/>
    <property type="evidence" value="ECO:0007669"/>
    <property type="project" value="TreeGrafter"/>
</dbReference>
<dbReference type="PANTHER" id="PTHR22950">
    <property type="entry name" value="AMINO ACID TRANSPORTER"/>
    <property type="match status" value="1"/>
</dbReference>
<dbReference type="GO" id="GO:0098793">
    <property type="term" value="C:presynapse"/>
    <property type="evidence" value="ECO:0007669"/>
    <property type="project" value="UniProtKB-SubCell"/>
</dbReference>
<dbReference type="STRING" id="303518.ENSPNYP00000031109"/>
<organism evidence="20">
    <name type="scientific">Pundamilia nyererei</name>
    <dbReference type="NCBI Taxonomy" id="303518"/>
    <lineage>
        <taxon>Eukaryota</taxon>
        <taxon>Metazoa</taxon>
        <taxon>Chordata</taxon>
        <taxon>Craniata</taxon>
        <taxon>Vertebrata</taxon>
        <taxon>Euteleostomi</taxon>
        <taxon>Actinopterygii</taxon>
        <taxon>Neopterygii</taxon>
        <taxon>Teleostei</taxon>
        <taxon>Neoteleostei</taxon>
        <taxon>Acanthomorphata</taxon>
        <taxon>Ovalentaria</taxon>
        <taxon>Cichlomorphae</taxon>
        <taxon>Cichliformes</taxon>
        <taxon>Cichlidae</taxon>
        <taxon>African cichlids</taxon>
        <taxon>Pseudocrenilabrinae</taxon>
        <taxon>Haplochromini</taxon>
        <taxon>Pundamilia</taxon>
    </lineage>
</organism>
<protein>
    <recommendedName>
        <fullName evidence="13">Vesicular inhibitory amino acid transporter</fullName>
    </recommendedName>
    <alternativeName>
        <fullName evidence="14">Solute carrier family 32 member 1</fullName>
    </alternativeName>
    <alternativeName>
        <fullName evidence="15">Vesicular GABA transporter</fullName>
    </alternativeName>
</protein>
<evidence type="ECO:0000256" key="18">
    <source>
        <dbReference type="SAM" id="Phobius"/>
    </source>
</evidence>
<dbReference type="GO" id="GO:0006836">
    <property type="term" value="P:neurotransmitter transport"/>
    <property type="evidence" value="ECO:0007669"/>
    <property type="project" value="UniProtKB-KW"/>
</dbReference>
<feature type="transmembrane region" description="Helical" evidence="18">
    <location>
        <begin position="441"/>
        <end position="463"/>
    </location>
</feature>
<dbReference type="GeneTree" id="ENSGT00940000165207"/>
<evidence type="ECO:0000256" key="17">
    <source>
        <dbReference type="SAM" id="MobiDB-lite"/>
    </source>
</evidence>
<feature type="transmembrane region" description="Helical" evidence="18">
    <location>
        <begin position="197"/>
        <end position="220"/>
    </location>
</feature>
<comment type="similarity">
    <text evidence="2">Belongs to the amino acid/polyamine transporter 2 family.</text>
</comment>
<evidence type="ECO:0000256" key="14">
    <source>
        <dbReference type="ARBA" id="ARBA00041574"/>
    </source>
</evidence>
<evidence type="ECO:0000256" key="9">
    <source>
        <dbReference type="ARBA" id="ARBA00034106"/>
    </source>
</evidence>
<dbReference type="Ensembl" id="ENSPNYT00000031859.1">
    <property type="protein sequence ID" value="ENSPNYP00000031109.1"/>
    <property type="gene ID" value="ENSPNYG00000023461.1"/>
</dbReference>
<feature type="transmembrane region" description="Helical" evidence="18">
    <location>
        <begin position="371"/>
        <end position="396"/>
    </location>
</feature>
<evidence type="ECO:0000256" key="6">
    <source>
        <dbReference type="ARBA" id="ARBA00022989"/>
    </source>
</evidence>
<comment type="catalytic activity">
    <reaction evidence="12">
        <text>4-aminobutanoate(out) + n H(+)(in) = 4-aminobutanoate(in) + n H(+)(out)</text>
        <dbReference type="Rhea" id="RHEA:70979"/>
        <dbReference type="ChEBI" id="CHEBI:15378"/>
        <dbReference type="ChEBI" id="CHEBI:59888"/>
    </reaction>
</comment>
<evidence type="ECO:0000256" key="8">
    <source>
        <dbReference type="ARBA" id="ARBA00023329"/>
    </source>
</evidence>
<feature type="transmembrane region" description="Helical" evidence="18">
    <location>
        <begin position="417"/>
        <end position="435"/>
    </location>
</feature>
<feature type="transmembrane region" description="Helical" evidence="18">
    <location>
        <begin position="475"/>
        <end position="494"/>
    </location>
</feature>
<dbReference type="GO" id="GO:0015179">
    <property type="term" value="F:L-amino acid transmembrane transporter activity"/>
    <property type="evidence" value="ECO:0007669"/>
    <property type="project" value="TreeGrafter"/>
</dbReference>
<reference evidence="20" key="1">
    <citation type="submission" date="2023-09" db="UniProtKB">
        <authorList>
            <consortium name="Ensembl"/>
        </authorList>
    </citation>
    <scope>IDENTIFICATION</scope>
</reference>
<evidence type="ECO:0000256" key="4">
    <source>
        <dbReference type="ARBA" id="ARBA00022692"/>
    </source>
</evidence>
<evidence type="ECO:0000256" key="10">
    <source>
        <dbReference type="ARBA" id="ARBA00035892"/>
    </source>
</evidence>
<comment type="catalytic activity">
    <reaction evidence="10">
        <text>beta-alanine(out) + n H(+)(in) = beta-alanine(in) + n H(+)(out)</text>
        <dbReference type="Rhea" id="RHEA:70987"/>
        <dbReference type="ChEBI" id="CHEBI:15378"/>
        <dbReference type="ChEBI" id="CHEBI:57966"/>
    </reaction>
</comment>
<feature type="transmembrane region" description="Helical" evidence="18">
    <location>
        <begin position="259"/>
        <end position="284"/>
    </location>
</feature>
<proteinExistence type="inferred from homology"/>
<keyword evidence="7 18" id="KW-0472">Membrane</keyword>
<evidence type="ECO:0000256" key="12">
    <source>
        <dbReference type="ARBA" id="ARBA00036440"/>
    </source>
</evidence>
<feature type="transmembrane region" description="Helical" evidence="18">
    <location>
        <begin position="296"/>
        <end position="316"/>
    </location>
</feature>
<evidence type="ECO:0000256" key="13">
    <source>
        <dbReference type="ARBA" id="ARBA00039542"/>
    </source>
</evidence>
<name>A0A3B4H9H4_9CICH</name>